<accession>A0A099SXV9</accession>
<feature type="domain" description="Cohesin" evidence="1">
    <location>
        <begin position="6"/>
        <end position="132"/>
    </location>
</feature>
<name>A0A099SXV9_METMT</name>
<dbReference type="Pfam" id="PF00963">
    <property type="entry name" value="Cohesin"/>
    <property type="match status" value="1"/>
</dbReference>
<organism evidence="2 3">
    <name type="scientific">Methanococcoides methylutens</name>
    <dbReference type="NCBI Taxonomy" id="2226"/>
    <lineage>
        <taxon>Archaea</taxon>
        <taxon>Methanobacteriati</taxon>
        <taxon>Methanobacteriota</taxon>
        <taxon>Stenosarchaea group</taxon>
        <taxon>Methanomicrobia</taxon>
        <taxon>Methanosarcinales</taxon>
        <taxon>Methanosarcinaceae</taxon>
        <taxon>Methanococcoides</taxon>
    </lineage>
</organism>
<dbReference type="GO" id="GO:0000272">
    <property type="term" value="P:polysaccharide catabolic process"/>
    <property type="evidence" value="ECO:0007669"/>
    <property type="project" value="InterPro"/>
</dbReference>
<keyword evidence="3" id="KW-1185">Reference proteome</keyword>
<sequence length="356" mass="38837">MPISQSVDAGQNFSVGVYLDPDSPVAGVQFDLSYDSELVKAVQISEGEFLRQEGAIVWFNPGEVESSNGDINSVYGLILDKTSVTEPGYFAMIQMVAGNISGTSSLELSNVVVSDTQGQIIPIDVVDGSVSIGADTASSTRSKASDKDDSESAIITTTSGSYQEVEIMERTSLAVYLGSQVTYQFDKPENPIMYINYESLTNAGNVVATIEVLKQTSRFVSSPPPGIVYKDVNIWLGKPGYSNESNIKDAVIGFRVDRSWLEEEQISDSSVIMYRYEQDLWVPLSTKKIDESTSDVIFEAETSAFSPFAIVAFRSTDDIPEITGADDTPVENKDLDQNAALILCMSILILLFSRRH</sequence>
<proteinExistence type="predicted"/>
<dbReference type="InterPro" id="IPR008965">
    <property type="entry name" value="CBM2/CBM3_carb-bd_dom_sf"/>
</dbReference>
<dbReference type="GO" id="GO:0030246">
    <property type="term" value="F:carbohydrate binding"/>
    <property type="evidence" value="ECO:0007669"/>
    <property type="project" value="InterPro"/>
</dbReference>
<dbReference type="EMBL" id="JRHO01000014">
    <property type="protein sequence ID" value="KGK97737.1"/>
    <property type="molecule type" value="Genomic_DNA"/>
</dbReference>
<dbReference type="Proteomes" id="UP000029859">
    <property type="component" value="Unassembled WGS sequence"/>
</dbReference>
<gene>
    <name evidence="2" type="ORF">LI82_08130</name>
</gene>
<dbReference type="AlphaFoldDB" id="A0A099SXV9"/>
<dbReference type="Gene3D" id="2.60.40.680">
    <property type="match status" value="1"/>
</dbReference>
<evidence type="ECO:0000313" key="3">
    <source>
        <dbReference type="Proteomes" id="UP000029859"/>
    </source>
</evidence>
<reference evidence="2 3" key="1">
    <citation type="submission" date="2014-09" db="EMBL/GenBank/DDBJ databases">
        <title>Draft genome sequence of an obligately methylotrophic methanogen, Methanococcoides methylutens, isolated from marine sediment.</title>
        <authorList>
            <person name="Guan Y."/>
            <person name="Ngugi D.K."/>
            <person name="Blom J."/>
            <person name="Ali S."/>
            <person name="Ferry J.G."/>
            <person name="Stingl U."/>
        </authorList>
    </citation>
    <scope>NUCLEOTIDE SEQUENCE [LARGE SCALE GENOMIC DNA]</scope>
    <source>
        <strain evidence="2 3">DSM 2657</strain>
    </source>
</reference>
<dbReference type="NCBIfam" id="TIGR04213">
    <property type="entry name" value="PGF_pre_PGF"/>
    <property type="match status" value="1"/>
</dbReference>
<comment type="caution">
    <text evidence="2">The sequence shown here is derived from an EMBL/GenBank/DDBJ whole genome shotgun (WGS) entry which is preliminary data.</text>
</comment>
<dbReference type="InterPro" id="IPR002102">
    <property type="entry name" value="Cohesin_dom"/>
</dbReference>
<protein>
    <recommendedName>
        <fullName evidence="1">Cohesin domain-containing protein</fullName>
    </recommendedName>
</protein>
<evidence type="ECO:0000259" key="1">
    <source>
        <dbReference type="Pfam" id="PF00963"/>
    </source>
</evidence>
<dbReference type="SUPFAM" id="SSF49384">
    <property type="entry name" value="Carbohydrate-binding domain"/>
    <property type="match status" value="1"/>
</dbReference>
<evidence type="ECO:0000313" key="2">
    <source>
        <dbReference type="EMBL" id="KGK97737.1"/>
    </source>
</evidence>
<dbReference type="CDD" id="cd08547">
    <property type="entry name" value="Type_II_cohesin"/>
    <property type="match status" value="1"/>
</dbReference>
<dbReference type="InterPro" id="IPR026453">
    <property type="entry name" value="PGF_pre_PGF"/>
</dbReference>